<comment type="caution">
    <text evidence="2">The sequence shown here is derived from an EMBL/GenBank/DDBJ whole genome shotgun (WGS) entry which is preliminary data.</text>
</comment>
<evidence type="ECO:0008006" key="4">
    <source>
        <dbReference type="Google" id="ProtNLM"/>
    </source>
</evidence>
<dbReference type="Proteomes" id="UP000051733">
    <property type="component" value="Unassembled WGS sequence"/>
</dbReference>
<gene>
    <name evidence="2" type="ORF">FC26_GL001610</name>
</gene>
<organism evidence="2 3">
    <name type="scientific">Paucilactobacillus vaccinostercus DSM 20634</name>
    <dbReference type="NCBI Taxonomy" id="1423813"/>
    <lineage>
        <taxon>Bacteria</taxon>
        <taxon>Bacillati</taxon>
        <taxon>Bacillota</taxon>
        <taxon>Bacilli</taxon>
        <taxon>Lactobacillales</taxon>
        <taxon>Lactobacillaceae</taxon>
        <taxon>Paucilactobacillus</taxon>
    </lineage>
</organism>
<dbReference type="STRING" id="1423813.FC26_GL001610"/>
<dbReference type="InterPro" id="IPR009061">
    <property type="entry name" value="DNA-bd_dom_put_sf"/>
</dbReference>
<keyword evidence="3" id="KW-1185">Reference proteome</keyword>
<protein>
    <recommendedName>
        <fullName evidence="4">MerR family transcriptional regulator</fullName>
    </recommendedName>
</protein>
<dbReference type="EMBL" id="AYYY01000025">
    <property type="protein sequence ID" value="KRM61535.1"/>
    <property type="molecule type" value="Genomic_DNA"/>
</dbReference>
<keyword evidence="1" id="KW-0175">Coiled coil</keyword>
<accession>A0A0R2A4E9</accession>
<evidence type="ECO:0000313" key="3">
    <source>
        <dbReference type="Proteomes" id="UP000051733"/>
    </source>
</evidence>
<dbReference type="AlphaFoldDB" id="A0A0R2A4E9"/>
<name>A0A0R2A4E9_9LACO</name>
<proteinExistence type="predicted"/>
<sequence length="73" mass="8675">MREAGVSIEYLIEYIELFKGGKKTLEARKDLLREQLKVIKRHLDEVQNTYDLINKKVQNYETHVEGYHGKLIK</sequence>
<evidence type="ECO:0000313" key="2">
    <source>
        <dbReference type="EMBL" id="KRM61535.1"/>
    </source>
</evidence>
<dbReference type="PATRIC" id="fig|1423813.3.peg.1637"/>
<feature type="coiled-coil region" evidence="1">
    <location>
        <begin position="22"/>
        <end position="63"/>
    </location>
</feature>
<reference evidence="2 3" key="1">
    <citation type="journal article" date="2015" name="Genome Announc.">
        <title>Expanding the biotechnology potential of lactobacilli through comparative genomics of 213 strains and associated genera.</title>
        <authorList>
            <person name="Sun Z."/>
            <person name="Harris H.M."/>
            <person name="McCann A."/>
            <person name="Guo C."/>
            <person name="Argimon S."/>
            <person name="Zhang W."/>
            <person name="Yang X."/>
            <person name="Jeffery I.B."/>
            <person name="Cooney J.C."/>
            <person name="Kagawa T.F."/>
            <person name="Liu W."/>
            <person name="Song Y."/>
            <person name="Salvetti E."/>
            <person name="Wrobel A."/>
            <person name="Rasinkangas P."/>
            <person name="Parkhill J."/>
            <person name="Rea M.C."/>
            <person name="O'Sullivan O."/>
            <person name="Ritari J."/>
            <person name="Douillard F.P."/>
            <person name="Paul Ross R."/>
            <person name="Yang R."/>
            <person name="Briner A.E."/>
            <person name="Felis G.E."/>
            <person name="de Vos W.M."/>
            <person name="Barrangou R."/>
            <person name="Klaenhammer T.R."/>
            <person name="Caufield P.W."/>
            <person name="Cui Y."/>
            <person name="Zhang H."/>
            <person name="O'Toole P.W."/>
        </authorList>
    </citation>
    <scope>NUCLEOTIDE SEQUENCE [LARGE SCALE GENOMIC DNA]</scope>
    <source>
        <strain evidence="2 3">DSM 20634</strain>
    </source>
</reference>
<evidence type="ECO:0000256" key="1">
    <source>
        <dbReference type="SAM" id="Coils"/>
    </source>
</evidence>
<dbReference type="SUPFAM" id="SSF46955">
    <property type="entry name" value="Putative DNA-binding domain"/>
    <property type="match status" value="1"/>
</dbReference>
<dbReference type="Gene3D" id="1.10.1660.10">
    <property type="match status" value="1"/>
</dbReference>